<keyword evidence="7 9" id="KW-0472">Membrane</keyword>
<evidence type="ECO:0000256" key="5">
    <source>
        <dbReference type="ARBA" id="ARBA00022692"/>
    </source>
</evidence>
<name>A0ABM6F172_9BURK</name>
<feature type="transmembrane region" description="Helical" evidence="9">
    <location>
        <begin position="178"/>
        <end position="195"/>
    </location>
</feature>
<proteinExistence type="inferred from homology"/>
<evidence type="ECO:0000313" key="11">
    <source>
        <dbReference type="Proteomes" id="UP000177515"/>
    </source>
</evidence>
<feature type="compositionally biased region" description="Basic residues" evidence="8">
    <location>
        <begin position="261"/>
        <end position="270"/>
    </location>
</feature>
<evidence type="ECO:0000256" key="7">
    <source>
        <dbReference type="ARBA" id="ARBA00023136"/>
    </source>
</evidence>
<dbReference type="Proteomes" id="UP000177515">
    <property type="component" value="Chromosome 1"/>
</dbReference>
<keyword evidence="4" id="KW-1003">Cell membrane</keyword>
<sequence length="270" mass="28131">MPDPSTARPAAGAARAGEWWAGVRALAPMLLGVAPFGLIYGVLAVNAGMPAWLACAMSAIVFGGASQMILTQLWAAGTPALVMALTVAMVNLRHALYSATMAPALAPLSRGWKALIAYLLTDEAFAAMTRRLDGGSADRGAGPYRHWYFFGAGFALWAGWQVSTLAGVLVGAQVPRHWPLDFFLPLTFIGIIVPALKHRAQLAAALVASALAVACHGLPHKSGLMAAALGGIAAGMLLRDRGKRSGRPREHGGTPEGDRHGPRRRSGSAA</sequence>
<dbReference type="EMBL" id="CP017754">
    <property type="protein sequence ID" value="AOZ05124.1"/>
    <property type="molecule type" value="Genomic_DNA"/>
</dbReference>
<dbReference type="PANTHER" id="PTHR34979:SF1">
    <property type="entry name" value="INNER MEMBRANE PROTEIN YGAZ"/>
    <property type="match status" value="1"/>
</dbReference>
<evidence type="ECO:0000256" key="6">
    <source>
        <dbReference type="ARBA" id="ARBA00022989"/>
    </source>
</evidence>
<evidence type="ECO:0000256" key="9">
    <source>
        <dbReference type="SAM" id="Phobius"/>
    </source>
</evidence>
<keyword evidence="6 9" id="KW-1133">Transmembrane helix</keyword>
<evidence type="ECO:0000313" key="10">
    <source>
        <dbReference type="EMBL" id="AOZ05124.1"/>
    </source>
</evidence>
<evidence type="ECO:0000256" key="8">
    <source>
        <dbReference type="SAM" id="MobiDB-lite"/>
    </source>
</evidence>
<feature type="region of interest" description="Disordered" evidence="8">
    <location>
        <begin position="241"/>
        <end position="270"/>
    </location>
</feature>
<evidence type="ECO:0000256" key="4">
    <source>
        <dbReference type="ARBA" id="ARBA00022475"/>
    </source>
</evidence>
<feature type="transmembrane region" description="Helical" evidence="9">
    <location>
        <begin position="147"/>
        <end position="172"/>
    </location>
</feature>
<protein>
    <submittedName>
        <fullName evidence="10">Branched-chain amino acid ABC transporter permease</fullName>
    </submittedName>
</protein>
<comment type="subcellular location">
    <subcellularLocation>
        <location evidence="1">Cell membrane</location>
        <topology evidence="1">Multi-pass membrane protein</topology>
    </subcellularLocation>
</comment>
<feature type="transmembrane region" description="Helical" evidence="9">
    <location>
        <begin position="25"/>
        <end position="45"/>
    </location>
</feature>
<evidence type="ECO:0000256" key="3">
    <source>
        <dbReference type="ARBA" id="ARBA00022448"/>
    </source>
</evidence>
<feature type="transmembrane region" description="Helical" evidence="9">
    <location>
        <begin position="76"/>
        <end position="92"/>
    </location>
</feature>
<dbReference type="PANTHER" id="PTHR34979">
    <property type="entry name" value="INNER MEMBRANE PROTEIN YGAZ"/>
    <property type="match status" value="1"/>
</dbReference>
<gene>
    <name evidence="10" type="ORF">BKK80_04260</name>
</gene>
<dbReference type="Pfam" id="PF03591">
    <property type="entry name" value="AzlC"/>
    <property type="match status" value="1"/>
</dbReference>
<organism evidence="10 11">
    <name type="scientific">Cupriavidus malaysiensis</name>
    <dbReference type="NCBI Taxonomy" id="367825"/>
    <lineage>
        <taxon>Bacteria</taxon>
        <taxon>Pseudomonadati</taxon>
        <taxon>Pseudomonadota</taxon>
        <taxon>Betaproteobacteria</taxon>
        <taxon>Burkholderiales</taxon>
        <taxon>Burkholderiaceae</taxon>
        <taxon>Cupriavidus</taxon>
    </lineage>
</organism>
<dbReference type="InterPro" id="IPR011606">
    <property type="entry name" value="Brnchd-chn_aa_trnsp_permease"/>
</dbReference>
<keyword evidence="3" id="KW-0813">Transport</keyword>
<evidence type="ECO:0000256" key="1">
    <source>
        <dbReference type="ARBA" id="ARBA00004651"/>
    </source>
</evidence>
<comment type="similarity">
    <text evidence="2">Belongs to the AzlC family.</text>
</comment>
<feature type="compositionally biased region" description="Basic and acidic residues" evidence="8">
    <location>
        <begin position="247"/>
        <end position="260"/>
    </location>
</feature>
<feature type="transmembrane region" description="Helical" evidence="9">
    <location>
        <begin position="52"/>
        <end position="70"/>
    </location>
</feature>
<evidence type="ECO:0000256" key="2">
    <source>
        <dbReference type="ARBA" id="ARBA00010735"/>
    </source>
</evidence>
<keyword evidence="11" id="KW-1185">Reference proteome</keyword>
<accession>A0ABM6F172</accession>
<keyword evidence="5 9" id="KW-0812">Transmembrane</keyword>
<reference evidence="10 11" key="1">
    <citation type="submission" date="2016-10" db="EMBL/GenBank/DDBJ databases">
        <title>Complete genome sequences of three Cupriavidus strains isolated from various Malaysian environments.</title>
        <authorList>
            <person name="Abdullah A.A.-A."/>
            <person name="Shafie N.A.H."/>
            <person name="Lau N.S."/>
        </authorList>
    </citation>
    <scope>NUCLEOTIDE SEQUENCE [LARGE SCALE GENOMIC DNA]</scope>
    <source>
        <strain evidence="10 11">USMAA1020</strain>
    </source>
</reference>